<dbReference type="EMBL" id="KI395063">
    <property type="protein sequence ID" value="ERM98993.1"/>
    <property type="molecule type" value="Genomic_DNA"/>
</dbReference>
<evidence type="ECO:0000313" key="1">
    <source>
        <dbReference type="EMBL" id="ERM98993.1"/>
    </source>
</evidence>
<dbReference type="AlphaFoldDB" id="W1NUJ5"/>
<reference evidence="2" key="1">
    <citation type="journal article" date="2013" name="Science">
        <title>The Amborella genome and the evolution of flowering plants.</title>
        <authorList>
            <consortium name="Amborella Genome Project"/>
        </authorList>
    </citation>
    <scope>NUCLEOTIDE SEQUENCE [LARGE SCALE GENOMIC DNA]</scope>
</reference>
<dbReference type="Gramene" id="ERM98993">
    <property type="protein sequence ID" value="ERM98993"/>
    <property type="gene ID" value="AMTR_s00360p00013330"/>
</dbReference>
<name>W1NUJ5_AMBTC</name>
<gene>
    <name evidence="1" type="ORF">AMTR_s00360p00013330</name>
</gene>
<accession>W1NUJ5</accession>
<evidence type="ECO:0000313" key="2">
    <source>
        <dbReference type="Proteomes" id="UP000017836"/>
    </source>
</evidence>
<sequence>MGTPPHGELCFESVNHTPWEDNFVPSLFSLEDNFVPPWRAILRKGKSHATGIPPHGVLCFGSAVRIPPHGVQERRGNPTRWSAVKSHAEGIPPHGVLSNHTPWEPQITPLGKAILSRHFIFPLFRLNQYRKKTILSCHFAHGLNHHFTLFFLSSVSAIILSRHFIFPLFRLNQCRRKTILSLHFARGLNHLFTLFFLSSVSTSDLKRRDRPVRFVRFSSLELDFISDFSSLL</sequence>
<proteinExistence type="predicted"/>
<keyword evidence="2" id="KW-1185">Reference proteome</keyword>
<dbReference type="HOGENOM" id="CLU_1196305_0_0_1"/>
<dbReference type="Proteomes" id="UP000017836">
    <property type="component" value="Unassembled WGS sequence"/>
</dbReference>
<organism evidence="1 2">
    <name type="scientific">Amborella trichopoda</name>
    <dbReference type="NCBI Taxonomy" id="13333"/>
    <lineage>
        <taxon>Eukaryota</taxon>
        <taxon>Viridiplantae</taxon>
        <taxon>Streptophyta</taxon>
        <taxon>Embryophyta</taxon>
        <taxon>Tracheophyta</taxon>
        <taxon>Spermatophyta</taxon>
        <taxon>Magnoliopsida</taxon>
        <taxon>Amborellales</taxon>
        <taxon>Amborellaceae</taxon>
        <taxon>Amborella</taxon>
    </lineage>
</organism>
<protein>
    <submittedName>
        <fullName evidence="1">Uncharacterized protein</fullName>
    </submittedName>
</protein>